<dbReference type="GO" id="GO:0051607">
    <property type="term" value="P:defense response to virus"/>
    <property type="evidence" value="ECO:0007669"/>
    <property type="project" value="UniProtKB-KW"/>
</dbReference>
<proteinExistence type="predicted"/>
<dbReference type="Gene3D" id="3.30.70.270">
    <property type="match status" value="1"/>
</dbReference>
<dbReference type="InterPro" id="IPR013407">
    <property type="entry name" value="CRISPR-assoc_prot_Cmr2"/>
</dbReference>
<dbReference type="OrthoDB" id="9758700at2"/>
<dbReference type="STRING" id="396588.Tgr7_1791"/>
<dbReference type="Pfam" id="PF12469">
    <property type="entry name" value="Cmr2_N"/>
    <property type="match status" value="1"/>
</dbReference>
<evidence type="ECO:0000256" key="2">
    <source>
        <dbReference type="ARBA" id="ARBA00023118"/>
    </source>
</evidence>
<dbReference type="NCBIfam" id="TIGR02577">
    <property type="entry name" value="cas_TM1794_Cmr2"/>
    <property type="match status" value="1"/>
</dbReference>
<dbReference type="Pfam" id="PF22335">
    <property type="entry name" value="Cas10-Cmr2_palm2"/>
    <property type="match status" value="1"/>
</dbReference>
<dbReference type="InterPro" id="IPR038242">
    <property type="entry name" value="Cmr2_N"/>
</dbReference>
<sequence length="637" mass="71826">MSRYFHFTLGPVQGFVAQARRTRDFWAGSFILSWLSTVAMRTTMALGGTIRFPQPDAAFLAAIEGKQGNAPKQGNVPNRFMAEVGDDFDGEPVAEAVHRAWRELAMAVFKDDRLDQLDPQGQTQAIWNRQIDAFWDISWAVTEDATDSAVLDRLKNWRTHLPPDEPGVKCMMMDGWQELSGASAPGMPQLRSFWEKLRNSRLTGIQTDLREGEHLCAIAYVKRRFVRCFEQIKVPEMPGGWTLHGWKLPAGVPSTHYLAAAPWLARVFHWAHIKKQEDLLQRFHDEAYELTGAHGEMDSNICCIREAPGRKLWKALDGSVLYEHMLENKRLWADTGKAQQTLEHLRAIYRESGCGRPSPFYAVLLMDGDELGKQMSDAGKQQHITEGLAKFTNGVQERVYEHNGFLVYAGGDDVLALLPVADALPAAAALRKHYLQCFENKPVQTSISAAIIYAHVQVPLTRVLHESHSLLDDVAKERTGRDAVACRIWKPGGAPHQWSQPWEVALAENEPALQTLARHLTNASHGDEQFSHRFLYRLMERFEPFSGDQGGMALDDATLKALVMAEYLTTLRAKRLDLKVVEALMDALIKQCRPQKRVRNEQDEVEIRVEPGFQRDGLRVLRFLAQYGETGGETAHG</sequence>
<name>B8GSG9_THISH</name>
<dbReference type="RefSeq" id="WP_012638355.1">
    <property type="nucleotide sequence ID" value="NC_011901.1"/>
</dbReference>
<feature type="domain" description="GGDEF" evidence="3">
    <location>
        <begin position="359"/>
        <end position="489"/>
    </location>
</feature>
<evidence type="ECO:0000313" key="4">
    <source>
        <dbReference type="EMBL" id="ACL72873.1"/>
    </source>
</evidence>
<evidence type="ECO:0000313" key="5">
    <source>
        <dbReference type="Proteomes" id="UP000002383"/>
    </source>
</evidence>
<accession>B8GSG9</accession>
<organism evidence="4 5">
    <name type="scientific">Thioalkalivibrio sulfidiphilus (strain HL-EbGR7)</name>
    <dbReference type="NCBI Taxonomy" id="396588"/>
    <lineage>
        <taxon>Bacteria</taxon>
        <taxon>Pseudomonadati</taxon>
        <taxon>Pseudomonadota</taxon>
        <taxon>Gammaproteobacteria</taxon>
        <taxon>Chromatiales</taxon>
        <taxon>Ectothiorhodospiraceae</taxon>
        <taxon>Thioalkalivibrio</taxon>
    </lineage>
</organism>
<dbReference type="PROSITE" id="PS50887">
    <property type="entry name" value="GGDEF"/>
    <property type="match status" value="1"/>
</dbReference>
<dbReference type="GO" id="GO:0000166">
    <property type="term" value="F:nucleotide binding"/>
    <property type="evidence" value="ECO:0007669"/>
    <property type="project" value="UniProtKB-KW"/>
</dbReference>
<dbReference type="Proteomes" id="UP000002383">
    <property type="component" value="Chromosome"/>
</dbReference>
<keyword evidence="2" id="KW-0051">Antiviral defense</keyword>
<dbReference type="HOGENOM" id="CLU_012640_1_0_6"/>
<keyword evidence="1" id="KW-0547">Nucleotide-binding</keyword>
<dbReference type="EMBL" id="CP001339">
    <property type="protein sequence ID" value="ACL72873.1"/>
    <property type="molecule type" value="Genomic_DNA"/>
</dbReference>
<dbReference type="eggNOG" id="COG1353">
    <property type="taxonomic scope" value="Bacteria"/>
</dbReference>
<dbReference type="InterPro" id="IPR054767">
    <property type="entry name" value="Cas10-Cmr2_palm2"/>
</dbReference>
<evidence type="ECO:0000259" key="3">
    <source>
        <dbReference type="PROSITE" id="PS50887"/>
    </source>
</evidence>
<reference evidence="4 5" key="1">
    <citation type="journal article" date="2011" name="Stand. Genomic Sci.">
        <title>Complete genome sequence of 'Thioalkalivibrio sulfidophilus' HL-EbGr7.</title>
        <authorList>
            <person name="Muyzer G."/>
            <person name="Sorokin D.Y."/>
            <person name="Mavromatis K."/>
            <person name="Lapidus A."/>
            <person name="Clum A."/>
            <person name="Ivanova N."/>
            <person name="Pati A."/>
            <person name="d'Haeseleer P."/>
            <person name="Woyke T."/>
            <person name="Kyrpides N.C."/>
        </authorList>
    </citation>
    <scope>NUCLEOTIDE SEQUENCE [LARGE SCALE GENOMIC DNA]</scope>
    <source>
        <strain evidence="4 5">HL-EbGR7</strain>
    </source>
</reference>
<dbReference type="KEGG" id="tgr:Tgr7_1791"/>
<evidence type="ECO:0000256" key="1">
    <source>
        <dbReference type="ARBA" id="ARBA00022741"/>
    </source>
</evidence>
<dbReference type="InterPro" id="IPR000160">
    <property type="entry name" value="GGDEF_dom"/>
</dbReference>
<protein>
    <submittedName>
        <fullName evidence="4">CRISPR-associated protein, Crm2 family</fullName>
    </submittedName>
</protein>
<keyword evidence="5" id="KW-1185">Reference proteome</keyword>
<dbReference type="Gene3D" id="3.30.70.2220">
    <property type="entry name" value="CRISPR-Cas system, Cmr2 subunit, D1 domain, cysteine cluster"/>
    <property type="match status" value="1"/>
</dbReference>
<dbReference type="InterPro" id="IPR043128">
    <property type="entry name" value="Rev_trsase/Diguanyl_cyclase"/>
</dbReference>
<dbReference type="AlphaFoldDB" id="B8GSG9"/>
<dbReference type="InterPro" id="IPR024615">
    <property type="entry name" value="CRISPR-assoc_Cmr2_N"/>
</dbReference>
<gene>
    <name evidence="4" type="ordered locus">Tgr7_1791</name>
</gene>